<evidence type="ECO:0000313" key="5">
    <source>
        <dbReference type="EMBL" id="KAK2550640.1"/>
    </source>
</evidence>
<dbReference type="FunFam" id="3.90.226.10:FF:000009">
    <property type="entry name" value="Carnitinyl-CoA dehydratase"/>
    <property type="match status" value="1"/>
</dbReference>
<evidence type="ECO:0000313" key="6">
    <source>
        <dbReference type="Proteomes" id="UP001249851"/>
    </source>
</evidence>
<name>A0AAD9UV09_ACRCE</name>
<dbReference type="GO" id="GO:0004300">
    <property type="term" value="F:enoyl-CoA hydratase activity"/>
    <property type="evidence" value="ECO:0007669"/>
    <property type="project" value="UniProtKB-ARBA"/>
</dbReference>
<dbReference type="FunFam" id="1.10.12.10:FF:000001">
    <property type="entry name" value="Probable enoyl-CoA hydratase, mitochondrial"/>
    <property type="match status" value="1"/>
</dbReference>
<sequence>MPAMRGLNYTISLGITYIKCILLFVIKVVWAHIPILKNKLQKFEEKINKVPYQDFWHVYGGRKHFVSLLRILTSDLDKTAKLGAAAPNCKVATLDGRECRLLDFMQGNRPLDFEKVVRKFGKTADFLTVYISEAHPTDDWRFNNNVEILQHTNLKERCEAARMLEESCPCPAPIVADSMKNEANDAYGAWPERLFIIQQGKIVYEGGTGPYNYSLDEVEKWLEDYQFTDAMSCVKFDKTVRAVIFKSDAPGIFCAGADLKERAKMHEQEVGPFVSRARAAIMELSNLPMPTIAALDGHTLGGGLEMALSCDFRIAADNAKIGLTETRLGIIPGAGGTQRLPRLIGVSKAKEMIFTGKMINGTEAVEIGLAEYGVLQNDNGDAAYQHALKLAEEIIPRGPIAIRMAKLAISKGMEVDLNTAMSFEEGCYAQVIPTKDRLEGLRAFKEKRAPQYTGE</sequence>
<feature type="transmembrane region" description="Helical" evidence="4">
    <location>
        <begin position="7"/>
        <end position="30"/>
    </location>
</feature>
<dbReference type="EMBL" id="JARQWQ010000108">
    <property type="protein sequence ID" value="KAK2550640.1"/>
    <property type="molecule type" value="Genomic_DNA"/>
</dbReference>
<dbReference type="PANTHER" id="PTHR11941">
    <property type="entry name" value="ENOYL-COA HYDRATASE-RELATED"/>
    <property type="match status" value="1"/>
</dbReference>
<keyword evidence="4" id="KW-0812">Transmembrane</keyword>
<protein>
    <submittedName>
        <fullName evidence="5">Methylglutaconyl-CoA hydratase</fullName>
    </submittedName>
</protein>
<organism evidence="5 6">
    <name type="scientific">Acropora cervicornis</name>
    <name type="common">Staghorn coral</name>
    <dbReference type="NCBI Taxonomy" id="6130"/>
    <lineage>
        <taxon>Eukaryota</taxon>
        <taxon>Metazoa</taxon>
        <taxon>Cnidaria</taxon>
        <taxon>Anthozoa</taxon>
        <taxon>Hexacorallia</taxon>
        <taxon>Scleractinia</taxon>
        <taxon>Astrocoeniina</taxon>
        <taxon>Acroporidae</taxon>
        <taxon>Acropora</taxon>
    </lineage>
</organism>
<dbReference type="Gene3D" id="3.90.226.10">
    <property type="entry name" value="2-enoyl-CoA Hydratase, Chain A, domain 1"/>
    <property type="match status" value="1"/>
</dbReference>
<keyword evidence="4" id="KW-1133">Transmembrane helix</keyword>
<reference evidence="5" key="2">
    <citation type="journal article" date="2023" name="Science">
        <title>Genomic signatures of disease resistance in endangered staghorn corals.</title>
        <authorList>
            <person name="Vollmer S.V."/>
            <person name="Selwyn J.D."/>
            <person name="Despard B.A."/>
            <person name="Roesel C.L."/>
        </authorList>
    </citation>
    <scope>NUCLEOTIDE SEQUENCE</scope>
    <source>
        <strain evidence="5">K2</strain>
    </source>
</reference>
<keyword evidence="2" id="KW-0456">Lyase</keyword>
<dbReference type="GO" id="GO:0005739">
    <property type="term" value="C:mitochondrion"/>
    <property type="evidence" value="ECO:0007669"/>
    <property type="project" value="TreeGrafter"/>
</dbReference>
<dbReference type="PANTHER" id="PTHR11941:SF171">
    <property type="entry name" value="SD19268P"/>
    <property type="match status" value="1"/>
</dbReference>
<keyword evidence="6" id="KW-1185">Reference proteome</keyword>
<evidence type="ECO:0000256" key="3">
    <source>
        <dbReference type="RuleBase" id="RU003707"/>
    </source>
</evidence>
<dbReference type="CDD" id="cd06558">
    <property type="entry name" value="crotonase-like"/>
    <property type="match status" value="1"/>
</dbReference>
<dbReference type="InterPro" id="IPR018376">
    <property type="entry name" value="Enoyl-CoA_hyd/isom_CS"/>
</dbReference>
<dbReference type="GO" id="GO:0004800">
    <property type="term" value="F:thyroxine 5'-deiodinase activity"/>
    <property type="evidence" value="ECO:0007669"/>
    <property type="project" value="InterPro"/>
</dbReference>
<dbReference type="Pfam" id="PF00378">
    <property type="entry name" value="ECH_1"/>
    <property type="match status" value="1"/>
</dbReference>
<dbReference type="Pfam" id="PF00837">
    <property type="entry name" value="T4_deiodinase"/>
    <property type="match status" value="1"/>
</dbReference>
<dbReference type="Gene3D" id="1.10.12.10">
    <property type="entry name" value="Lyase 2-enoyl-coa Hydratase, Chain A, domain 2"/>
    <property type="match status" value="1"/>
</dbReference>
<keyword evidence="4" id="KW-0472">Membrane</keyword>
<dbReference type="InterPro" id="IPR000643">
    <property type="entry name" value="Iodothyronine_deiodinase"/>
</dbReference>
<proteinExistence type="inferred from homology"/>
<dbReference type="AlphaFoldDB" id="A0AAD9UV09"/>
<dbReference type="Proteomes" id="UP001249851">
    <property type="component" value="Unassembled WGS sequence"/>
</dbReference>
<evidence type="ECO:0000256" key="1">
    <source>
        <dbReference type="ARBA" id="ARBA00005254"/>
    </source>
</evidence>
<comment type="caution">
    <text evidence="5">The sequence shown here is derived from an EMBL/GenBank/DDBJ whole genome shotgun (WGS) entry which is preliminary data.</text>
</comment>
<gene>
    <name evidence="5" type="ORF">P5673_028700</name>
</gene>
<dbReference type="Gene3D" id="3.40.30.10">
    <property type="entry name" value="Glutaredoxin"/>
    <property type="match status" value="1"/>
</dbReference>
<comment type="similarity">
    <text evidence="1 3">Belongs to the enoyl-CoA hydratase/isomerase family.</text>
</comment>
<accession>A0AAD9UV09</accession>
<dbReference type="PROSITE" id="PS00166">
    <property type="entry name" value="ENOYL_COA_HYDRATASE"/>
    <property type="match status" value="1"/>
</dbReference>
<dbReference type="SUPFAM" id="SSF52096">
    <property type="entry name" value="ClpP/crotonase"/>
    <property type="match status" value="1"/>
</dbReference>
<reference evidence="5" key="1">
    <citation type="journal article" date="2023" name="G3 (Bethesda)">
        <title>Whole genome assembly and annotation of the endangered Caribbean coral Acropora cervicornis.</title>
        <authorList>
            <person name="Selwyn J.D."/>
            <person name="Vollmer S.V."/>
        </authorList>
    </citation>
    <scope>NUCLEOTIDE SEQUENCE</scope>
    <source>
        <strain evidence="5">K2</strain>
    </source>
</reference>
<dbReference type="InterPro" id="IPR029045">
    <property type="entry name" value="ClpP/crotonase-like_dom_sf"/>
</dbReference>
<dbReference type="InterPro" id="IPR001753">
    <property type="entry name" value="Enoyl-CoA_hydra/iso"/>
</dbReference>
<dbReference type="GO" id="GO:0006635">
    <property type="term" value="P:fatty acid beta-oxidation"/>
    <property type="evidence" value="ECO:0007669"/>
    <property type="project" value="TreeGrafter"/>
</dbReference>
<evidence type="ECO:0000256" key="2">
    <source>
        <dbReference type="ARBA" id="ARBA00023239"/>
    </source>
</evidence>
<dbReference type="InterPro" id="IPR014748">
    <property type="entry name" value="Enoyl-CoA_hydra_C"/>
</dbReference>
<evidence type="ECO:0000256" key="4">
    <source>
        <dbReference type="SAM" id="Phobius"/>
    </source>
</evidence>